<sequence>MSETGFEFNENIKSDMEELVEALLLWDVDEISIGGEELLNKIQTVTLWLEETDIKLGRCLVAMIPEEQTYIEYARQLFENYDNDAKTSFKRMLDNADKQAAKQKKNITEGSQKEKTTECFPTPDGTRWSDIKIQFRNGHTVTIWAGGQSGRYTYYQMGMYSKKNGDCTVQWKLLEAFANSRGEIDWRSPLATDKLKKQKQELSRRLREFFRLKEDPIEWVKGEKCYRCRFRILPEGADEY</sequence>
<dbReference type="AlphaFoldDB" id="A0A5K7YAF8"/>
<dbReference type="Proteomes" id="UP000427906">
    <property type="component" value="Chromosome"/>
</dbReference>
<evidence type="ECO:0000313" key="1">
    <source>
        <dbReference type="EMBL" id="BBO66372.1"/>
    </source>
</evidence>
<protein>
    <submittedName>
        <fullName evidence="1">Uncharacterized protein</fullName>
    </submittedName>
</protein>
<dbReference type="EMBL" id="AP021874">
    <property type="protein sequence ID" value="BBO66372.1"/>
    <property type="molecule type" value="Genomic_DNA"/>
</dbReference>
<gene>
    <name evidence="1" type="ORF">DSCA_03020</name>
</gene>
<evidence type="ECO:0000313" key="2">
    <source>
        <dbReference type="Proteomes" id="UP000427906"/>
    </source>
</evidence>
<proteinExistence type="predicted"/>
<accession>A0A5K7YAF8</accession>
<name>A0A5K7YAF8_9BACT</name>
<dbReference type="KEGG" id="dalk:DSCA_03020"/>
<organism evidence="1 2">
    <name type="scientific">Desulfosarcina alkanivorans</name>
    <dbReference type="NCBI Taxonomy" id="571177"/>
    <lineage>
        <taxon>Bacteria</taxon>
        <taxon>Pseudomonadati</taxon>
        <taxon>Thermodesulfobacteriota</taxon>
        <taxon>Desulfobacteria</taxon>
        <taxon>Desulfobacterales</taxon>
        <taxon>Desulfosarcinaceae</taxon>
        <taxon>Desulfosarcina</taxon>
    </lineage>
</organism>
<reference evidence="1 2" key="1">
    <citation type="submission" date="2019-11" db="EMBL/GenBank/DDBJ databases">
        <title>Comparative genomics of hydrocarbon-degrading Desulfosarcina strains.</title>
        <authorList>
            <person name="Watanabe M."/>
            <person name="Kojima H."/>
            <person name="Fukui M."/>
        </authorList>
    </citation>
    <scope>NUCLEOTIDE SEQUENCE [LARGE SCALE GENOMIC DNA]</scope>
    <source>
        <strain evidence="1 2">PL12</strain>
    </source>
</reference>
<keyword evidence="2" id="KW-1185">Reference proteome</keyword>